<reference evidence="2" key="1">
    <citation type="submission" date="2011-12" db="EMBL/GenBank/DDBJ databases">
        <authorList>
            <consortium name="The Broad Institute Genome Sequencing Platform"/>
            <person name="Russ C."/>
            <person name="Tyler B."/>
            <person name="Panabieres F."/>
            <person name="Shan W."/>
            <person name="Tripathy S."/>
            <person name="Grunwald N."/>
            <person name="Machado M."/>
            <person name="Young S.K."/>
            <person name="Zeng Q."/>
            <person name="Gargeya S."/>
            <person name="Fitzgerald M."/>
            <person name="Haas B."/>
            <person name="Abouelleil A."/>
            <person name="Alvarado L."/>
            <person name="Arachchi H.M."/>
            <person name="Berlin A."/>
            <person name="Chapman S.B."/>
            <person name="Gearin G."/>
            <person name="Goldberg J."/>
            <person name="Griggs A."/>
            <person name="Gujja S."/>
            <person name="Hansen M."/>
            <person name="Heiman D."/>
            <person name="Howarth C."/>
            <person name="Larimer J."/>
            <person name="Lui A."/>
            <person name="MacDonald P.J.P."/>
            <person name="McCowen C."/>
            <person name="Montmayeur A."/>
            <person name="Murphy C."/>
            <person name="Neiman D."/>
            <person name="Pearson M."/>
            <person name="Priest M."/>
            <person name="Roberts A."/>
            <person name="Saif S."/>
            <person name="Shea T."/>
            <person name="Sisk P."/>
            <person name="Stolte C."/>
            <person name="Sykes S."/>
            <person name="Wortman J."/>
            <person name="Nusbaum C."/>
            <person name="Birren B."/>
        </authorList>
    </citation>
    <scope>NUCLEOTIDE SEQUENCE [LARGE SCALE GENOMIC DNA]</scope>
    <source>
        <strain evidence="2">INRA-310</strain>
    </source>
</reference>
<proteinExistence type="predicted"/>
<dbReference type="RefSeq" id="XP_008914569.1">
    <property type="nucleotide sequence ID" value="XM_008916321.1"/>
</dbReference>
<dbReference type="Proteomes" id="UP000018817">
    <property type="component" value="Unassembled WGS sequence"/>
</dbReference>
<name>W2PIM2_PHYN3</name>
<accession>W2PIM2</accession>
<evidence type="ECO:0000313" key="1">
    <source>
        <dbReference type="EMBL" id="ETN00094.1"/>
    </source>
</evidence>
<sequence length="59" mass="6364">MSNATHRAKCSAGGQIRPLQRISVLAGDRALVQAMRGLVANYANSKNVYALSIDNYISK</sequence>
<gene>
    <name evidence="1" type="ORF">PPTG_24309</name>
</gene>
<dbReference type="EMBL" id="KI669642">
    <property type="protein sequence ID" value="ETN00094.1"/>
    <property type="molecule type" value="Genomic_DNA"/>
</dbReference>
<dbReference type="GeneID" id="20192908"/>
<evidence type="ECO:0000313" key="2">
    <source>
        <dbReference type="Proteomes" id="UP000018817"/>
    </source>
</evidence>
<reference evidence="1 2" key="2">
    <citation type="submission" date="2013-11" db="EMBL/GenBank/DDBJ databases">
        <title>The Genome Sequence of Phytophthora parasitica INRA-310.</title>
        <authorList>
            <consortium name="The Broad Institute Genomics Platform"/>
            <person name="Russ C."/>
            <person name="Tyler B."/>
            <person name="Panabieres F."/>
            <person name="Shan W."/>
            <person name="Tripathy S."/>
            <person name="Grunwald N."/>
            <person name="Machado M."/>
            <person name="Johnson C.S."/>
            <person name="Arredondo F."/>
            <person name="Hong C."/>
            <person name="Coffey M."/>
            <person name="Young S.K."/>
            <person name="Zeng Q."/>
            <person name="Gargeya S."/>
            <person name="Fitzgerald M."/>
            <person name="Abouelleil A."/>
            <person name="Alvarado L."/>
            <person name="Chapman S.B."/>
            <person name="Gainer-Dewar J."/>
            <person name="Goldberg J."/>
            <person name="Griggs A."/>
            <person name="Gujja S."/>
            <person name="Hansen M."/>
            <person name="Howarth C."/>
            <person name="Imamovic A."/>
            <person name="Ireland A."/>
            <person name="Larimer J."/>
            <person name="McCowan C."/>
            <person name="Murphy C."/>
            <person name="Pearson M."/>
            <person name="Poon T.W."/>
            <person name="Priest M."/>
            <person name="Roberts A."/>
            <person name="Saif S."/>
            <person name="Shea T."/>
            <person name="Sykes S."/>
            <person name="Wortman J."/>
            <person name="Nusbaum C."/>
            <person name="Birren B."/>
        </authorList>
    </citation>
    <scope>NUCLEOTIDE SEQUENCE [LARGE SCALE GENOMIC DNA]</scope>
    <source>
        <strain evidence="1 2">INRA-310</strain>
    </source>
</reference>
<dbReference type="AlphaFoldDB" id="W2PIM2"/>
<protein>
    <submittedName>
        <fullName evidence="1">Uncharacterized protein</fullName>
    </submittedName>
</protein>
<dbReference type="VEuPathDB" id="FungiDB:PPTG_24309"/>
<organism evidence="1 2">
    <name type="scientific">Phytophthora nicotianae (strain INRA-310)</name>
    <name type="common">Phytophthora parasitica</name>
    <dbReference type="NCBI Taxonomy" id="761204"/>
    <lineage>
        <taxon>Eukaryota</taxon>
        <taxon>Sar</taxon>
        <taxon>Stramenopiles</taxon>
        <taxon>Oomycota</taxon>
        <taxon>Peronosporomycetes</taxon>
        <taxon>Peronosporales</taxon>
        <taxon>Peronosporaceae</taxon>
        <taxon>Phytophthora</taxon>
    </lineage>
</organism>